<keyword evidence="2" id="KW-0732">Signal</keyword>
<feature type="signal peptide" evidence="2">
    <location>
        <begin position="1"/>
        <end position="21"/>
    </location>
</feature>
<dbReference type="AlphaFoldDB" id="A0A9D1GTP8"/>
<comment type="caution">
    <text evidence="3">The sequence shown here is derived from an EMBL/GenBank/DDBJ whole genome shotgun (WGS) entry which is preliminary data.</text>
</comment>
<evidence type="ECO:0000313" key="4">
    <source>
        <dbReference type="Proteomes" id="UP000824136"/>
    </source>
</evidence>
<sequence>MKRVLSVLFAAALILCGCADAEQKNGDVTDVGQVTDLPSGSEAEDTAESATEVLTEEPRETEPAAAEPQKIAIPDVSDRPQGREVTIFRDNTIDCDYSGYEEIAYNFHDLRRSVMAPKGWTGFRFYEEDNTYFENQLTGIPIYDGPLPVEIDIFDYTTMFANQPMTESVFFLAEYPWLDPYSLINSSSEDNLSKYDHETYTDAKGRTMQVYFLDGLPKYAVYDDFFSLCIWFNLDSEDEIPVVVNMINSVEVTMSFEGEQTLKHAEKLGYTIIPPEE</sequence>
<dbReference type="EMBL" id="DVLL01000013">
    <property type="protein sequence ID" value="HIT58737.1"/>
    <property type="molecule type" value="Genomic_DNA"/>
</dbReference>
<evidence type="ECO:0000313" key="3">
    <source>
        <dbReference type="EMBL" id="HIT58737.1"/>
    </source>
</evidence>
<accession>A0A9D1GTP8</accession>
<name>A0A9D1GTP8_9FIRM</name>
<gene>
    <name evidence="3" type="ORF">IAC39_03365</name>
</gene>
<reference evidence="3" key="1">
    <citation type="submission" date="2020-10" db="EMBL/GenBank/DDBJ databases">
        <authorList>
            <person name="Gilroy R."/>
        </authorList>
    </citation>
    <scope>NUCLEOTIDE SEQUENCE</scope>
    <source>
        <strain evidence="3">CHK33-4379</strain>
    </source>
</reference>
<evidence type="ECO:0000256" key="1">
    <source>
        <dbReference type="SAM" id="MobiDB-lite"/>
    </source>
</evidence>
<dbReference type="Proteomes" id="UP000824136">
    <property type="component" value="Unassembled WGS sequence"/>
</dbReference>
<dbReference type="PROSITE" id="PS51257">
    <property type="entry name" value="PROKAR_LIPOPROTEIN"/>
    <property type="match status" value="1"/>
</dbReference>
<feature type="region of interest" description="Disordered" evidence="1">
    <location>
        <begin position="30"/>
        <end position="68"/>
    </location>
</feature>
<proteinExistence type="predicted"/>
<organism evidence="3 4">
    <name type="scientific">Candidatus Faeciplasma pullistercoris</name>
    <dbReference type="NCBI Taxonomy" id="2840800"/>
    <lineage>
        <taxon>Bacteria</taxon>
        <taxon>Bacillati</taxon>
        <taxon>Bacillota</taxon>
        <taxon>Clostridia</taxon>
        <taxon>Eubacteriales</taxon>
        <taxon>Oscillospiraceae</taxon>
        <taxon>Oscillospiraceae incertae sedis</taxon>
        <taxon>Candidatus Faeciplasma</taxon>
    </lineage>
</organism>
<protein>
    <recommendedName>
        <fullName evidence="5">Lipoprotein</fullName>
    </recommendedName>
</protein>
<reference evidence="3" key="2">
    <citation type="journal article" date="2021" name="PeerJ">
        <title>Extensive microbial diversity within the chicken gut microbiome revealed by metagenomics and culture.</title>
        <authorList>
            <person name="Gilroy R."/>
            <person name="Ravi A."/>
            <person name="Getino M."/>
            <person name="Pursley I."/>
            <person name="Horton D.L."/>
            <person name="Alikhan N.F."/>
            <person name="Baker D."/>
            <person name="Gharbi K."/>
            <person name="Hall N."/>
            <person name="Watson M."/>
            <person name="Adriaenssens E.M."/>
            <person name="Foster-Nyarko E."/>
            <person name="Jarju S."/>
            <person name="Secka A."/>
            <person name="Antonio M."/>
            <person name="Oren A."/>
            <person name="Chaudhuri R.R."/>
            <person name="La Ragione R."/>
            <person name="Hildebrand F."/>
            <person name="Pallen M.J."/>
        </authorList>
    </citation>
    <scope>NUCLEOTIDE SEQUENCE</scope>
    <source>
        <strain evidence="3">CHK33-4379</strain>
    </source>
</reference>
<evidence type="ECO:0008006" key="5">
    <source>
        <dbReference type="Google" id="ProtNLM"/>
    </source>
</evidence>
<feature type="chain" id="PRO_5038536513" description="Lipoprotein" evidence="2">
    <location>
        <begin position="22"/>
        <end position="277"/>
    </location>
</feature>
<evidence type="ECO:0000256" key="2">
    <source>
        <dbReference type="SAM" id="SignalP"/>
    </source>
</evidence>